<dbReference type="HOGENOM" id="CLU_1336577_0_0_0"/>
<dbReference type="Proteomes" id="UP000002016">
    <property type="component" value="Chromosome"/>
</dbReference>
<reference evidence="2 3" key="1">
    <citation type="submission" date="2007-08" db="EMBL/GenBank/DDBJ databases">
        <title>Complete sequence of Thermotoga lettingae TMO.</title>
        <authorList>
            <consortium name="US DOE Joint Genome Institute"/>
            <person name="Copeland A."/>
            <person name="Lucas S."/>
            <person name="Lapidus A."/>
            <person name="Barry K."/>
            <person name="Glavina del Rio T."/>
            <person name="Dalin E."/>
            <person name="Tice H."/>
            <person name="Pitluck S."/>
            <person name="Foster B."/>
            <person name="Bruce D."/>
            <person name="Schmutz J."/>
            <person name="Larimer F."/>
            <person name="Land M."/>
            <person name="Hauser L."/>
            <person name="Kyrpides N."/>
            <person name="Mikhailova N."/>
            <person name="Nelson K."/>
            <person name="Gogarten J.P."/>
            <person name="Noll K."/>
            <person name="Richardson P."/>
        </authorList>
    </citation>
    <scope>NUCLEOTIDE SEQUENCE [LARGE SCALE GENOMIC DNA]</scope>
    <source>
        <strain evidence="3">ATCC BAA-301 / DSM 14385 / NBRC 107922 / TMO</strain>
    </source>
</reference>
<protein>
    <submittedName>
        <fullName evidence="2">Uncharacterized protein</fullName>
    </submittedName>
</protein>
<dbReference type="InterPro" id="IPR027417">
    <property type="entry name" value="P-loop_NTPase"/>
</dbReference>
<dbReference type="STRING" id="416591.Tlet_0876"/>
<evidence type="ECO:0000313" key="2">
    <source>
        <dbReference type="EMBL" id="ABV33442.1"/>
    </source>
</evidence>
<feature type="coiled-coil region" evidence="1">
    <location>
        <begin position="44"/>
        <end position="92"/>
    </location>
</feature>
<evidence type="ECO:0000256" key="1">
    <source>
        <dbReference type="SAM" id="Coils"/>
    </source>
</evidence>
<dbReference type="Gene3D" id="3.40.50.300">
    <property type="entry name" value="P-loop containing nucleotide triphosphate hydrolases"/>
    <property type="match status" value="1"/>
</dbReference>
<sequence length="205" mass="22924" precursor="true">MEVICVKKVFLVTLTVVLVATLSFAGAFGAGFGLRNSTHKQVIYTELIKALDLTEDQAQQLLNAISETKAQLEALESEYEALLEKSKALSLNEFSAERKSLDEKRIDILQEFQTKVENLITVGQLENLKDYINNNANQYRQQIQGRYQQISPAKGRMPAEDMPRMGRGDLYGRFGNVRFGFSGSFVGLGILLDDDFEAALKTYLG</sequence>
<evidence type="ECO:0000313" key="3">
    <source>
        <dbReference type="Proteomes" id="UP000002016"/>
    </source>
</evidence>
<dbReference type="KEGG" id="tle:Tlet_0876"/>
<keyword evidence="3" id="KW-1185">Reference proteome</keyword>
<organism evidence="2 3">
    <name type="scientific">Pseudothermotoga lettingae (strain ATCC BAA-301 / DSM 14385 / NBRC 107922 / TMO)</name>
    <name type="common">Thermotoga lettingae</name>
    <dbReference type="NCBI Taxonomy" id="416591"/>
    <lineage>
        <taxon>Bacteria</taxon>
        <taxon>Thermotogati</taxon>
        <taxon>Thermotogota</taxon>
        <taxon>Thermotogae</taxon>
        <taxon>Thermotogales</taxon>
        <taxon>Thermotogaceae</taxon>
        <taxon>Pseudothermotoga</taxon>
    </lineage>
</organism>
<dbReference type="AlphaFoldDB" id="A8F5K8"/>
<dbReference type="EMBL" id="CP000812">
    <property type="protein sequence ID" value="ABV33442.1"/>
    <property type="molecule type" value="Genomic_DNA"/>
</dbReference>
<keyword evidence="1" id="KW-0175">Coiled coil</keyword>
<reference evidence="2 3" key="2">
    <citation type="journal article" date="2009" name="Proc. Natl. Acad. Sci. U.S.A.">
        <title>On the chimeric nature, thermophilic origin, and phylogenetic placement of the Thermotogales.</title>
        <authorList>
            <person name="Zhaxybayeva O."/>
            <person name="Swithers K.S."/>
            <person name="Lapierre P."/>
            <person name="Fournier G.P."/>
            <person name="Bickhart D.M."/>
            <person name="DeBoy R.T."/>
            <person name="Nelson K.E."/>
            <person name="Nesbo C.L."/>
            <person name="Doolittle W.F."/>
            <person name="Gogarten J.P."/>
            <person name="Noll K.M."/>
        </authorList>
    </citation>
    <scope>NUCLEOTIDE SEQUENCE [LARGE SCALE GENOMIC DNA]</scope>
    <source>
        <strain evidence="3">ATCC BAA-301 / DSM 14385 / NBRC 107922 / TMO</strain>
    </source>
</reference>
<gene>
    <name evidence="2" type="ordered locus">Tlet_0876</name>
</gene>
<accession>A8F5K8</accession>
<proteinExistence type="predicted"/>
<name>A8F5K8_PSELT</name>